<comment type="caution">
    <text evidence="2">The sequence shown here is derived from an EMBL/GenBank/DDBJ whole genome shotgun (WGS) entry which is preliminary data.</text>
</comment>
<proteinExistence type="predicted"/>
<dbReference type="EMBL" id="WSEL01000009">
    <property type="protein sequence ID" value="MVQ32109.1"/>
    <property type="molecule type" value="Genomic_DNA"/>
</dbReference>
<sequence length="155" mass="17508">MPKSKDQIVLDAQHPRIEVHPILENNFSLGNLLLCRYSIDDGEAMQRSAPETYCTPSAQERSAVQAGEYVRLNFRMEVEYRSIAERMWVKIRQREGDSYIGRLANTPEFITTLRFGDLVRFKARNVIKIAAADAVTTQLLSGANVRVVEAEVHGA</sequence>
<dbReference type="Proteomes" id="UP000469385">
    <property type="component" value="Unassembled WGS sequence"/>
</dbReference>
<accession>A0A6N8IYK8</accession>
<reference evidence="2 3" key="1">
    <citation type="submission" date="2019-12" db="EMBL/GenBank/DDBJ databases">
        <authorList>
            <person name="Huq M.A."/>
        </authorList>
    </citation>
    <scope>NUCLEOTIDE SEQUENCE [LARGE SCALE GENOMIC DNA]</scope>
    <source>
        <strain evidence="2 3">MAH-25</strain>
    </source>
</reference>
<name>A0A6N8IYK8_9BURK</name>
<dbReference type="RefSeq" id="WP_157400098.1">
    <property type="nucleotide sequence ID" value="NZ_WSEL01000009.1"/>
</dbReference>
<feature type="domain" description="DUF2314" evidence="1">
    <location>
        <begin position="65"/>
        <end position="126"/>
    </location>
</feature>
<organism evidence="2 3">
    <name type="scientific">Ramlibacter pinisoli</name>
    <dbReference type="NCBI Taxonomy" id="2682844"/>
    <lineage>
        <taxon>Bacteria</taxon>
        <taxon>Pseudomonadati</taxon>
        <taxon>Pseudomonadota</taxon>
        <taxon>Betaproteobacteria</taxon>
        <taxon>Burkholderiales</taxon>
        <taxon>Comamonadaceae</taxon>
        <taxon>Ramlibacter</taxon>
    </lineage>
</organism>
<evidence type="ECO:0000313" key="2">
    <source>
        <dbReference type="EMBL" id="MVQ32109.1"/>
    </source>
</evidence>
<evidence type="ECO:0000259" key="1">
    <source>
        <dbReference type="Pfam" id="PF10077"/>
    </source>
</evidence>
<gene>
    <name evidence="2" type="ORF">GON04_21800</name>
</gene>
<evidence type="ECO:0000313" key="3">
    <source>
        <dbReference type="Proteomes" id="UP000469385"/>
    </source>
</evidence>
<dbReference type="AlphaFoldDB" id="A0A6N8IYK8"/>
<dbReference type="Pfam" id="PF10077">
    <property type="entry name" value="DUF2314"/>
    <property type="match status" value="1"/>
</dbReference>
<keyword evidence="3" id="KW-1185">Reference proteome</keyword>
<dbReference type="InterPro" id="IPR018756">
    <property type="entry name" value="DUF2314"/>
</dbReference>
<protein>
    <submittedName>
        <fullName evidence="2">DUF2314 domain-containing protein</fullName>
    </submittedName>
</protein>